<accession>A0ABN9WYK7</accession>
<comment type="caution">
    <text evidence="2">The sequence shown here is derived from an EMBL/GenBank/DDBJ whole genome shotgun (WGS) entry which is preliminary data.</text>
</comment>
<reference evidence="2" key="1">
    <citation type="submission" date="2023-10" db="EMBL/GenBank/DDBJ databases">
        <authorList>
            <person name="Chen Y."/>
            <person name="Shah S."/>
            <person name="Dougan E. K."/>
            <person name="Thang M."/>
            <person name="Chan C."/>
        </authorList>
    </citation>
    <scope>NUCLEOTIDE SEQUENCE [LARGE SCALE GENOMIC DNA]</scope>
</reference>
<organism evidence="2 3">
    <name type="scientific">Prorocentrum cordatum</name>
    <dbReference type="NCBI Taxonomy" id="2364126"/>
    <lineage>
        <taxon>Eukaryota</taxon>
        <taxon>Sar</taxon>
        <taxon>Alveolata</taxon>
        <taxon>Dinophyceae</taxon>
        <taxon>Prorocentrales</taxon>
        <taxon>Prorocentraceae</taxon>
        <taxon>Prorocentrum</taxon>
    </lineage>
</organism>
<feature type="region of interest" description="Disordered" evidence="1">
    <location>
        <begin position="200"/>
        <end position="220"/>
    </location>
</feature>
<evidence type="ECO:0008006" key="4">
    <source>
        <dbReference type="Google" id="ProtNLM"/>
    </source>
</evidence>
<evidence type="ECO:0000313" key="3">
    <source>
        <dbReference type="Proteomes" id="UP001189429"/>
    </source>
</evidence>
<sequence>GGRERWLHTVPADLDYCFVSAEFGVEVSLLRRFEALWVADGTRFENFAAAYGTFFGCPRTAFQKKDFLHAYVLWSSLCWTAEGILQENPMWLDAGAAGAAGGGHVWASVPYFDCRIGNQGADIEEFLGPLRKYWYPAFNDQWVARHSEYCTSDCTKVMLLDGSAKNYRTGCPAEIAPLDYHGVTVRRMCGRPVQGPSGCAVHGHVPRPPPRQSGGGRRGQRECATLKERHHPTASNRSFGCLSSAFRCRTFGPFYELAYAESCSHVYMAENELKSLNPDFAISIYDDGCHMRDFWLTRPSQEYLCPDSCSDLYKYMLRDVQLSAQDAAALGAALDRNGCLRRGTTVGGVDLPRNATLQAAGGKRMDARCHLITALKEEPLPVWTAWQQGDARVVLSVNTNAQRTALLARFDPLLRLKGPHPVRLRDAEGQAAWVRKGAALVAAGVFRRDGREAVRQALTSHEAVSGVTVVKTSNTEAVEENWRFINRHKATLRHAGAEMNFYLLHRIAHLLNVRRWADSEE</sequence>
<name>A0ABN9WYK7_9DINO</name>
<dbReference type="EMBL" id="CAUYUJ010019366">
    <property type="protein sequence ID" value="CAK0890529.1"/>
    <property type="molecule type" value="Genomic_DNA"/>
</dbReference>
<gene>
    <name evidence="2" type="ORF">PCOR1329_LOCUS70742</name>
</gene>
<keyword evidence="3" id="KW-1185">Reference proteome</keyword>
<evidence type="ECO:0000313" key="2">
    <source>
        <dbReference type="EMBL" id="CAK0890529.1"/>
    </source>
</evidence>
<evidence type="ECO:0000256" key="1">
    <source>
        <dbReference type="SAM" id="MobiDB-lite"/>
    </source>
</evidence>
<protein>
    <recommendedName>
        <fullName evidence="4">Protein xylosyltransferase</fullName>
    </recommendedName>
</protein>
<proteinExistence type="predicted"/>
<feature type="non-terminal residue" evidence="2">
    <location>
        <position position="1"/>
    </location>
</feature>
<dbReference type="Proteomes" id="UP001189429">
    <property type="component" value="Unassembled WGS sequence"/>
</dbReference>